<dbReference type="GO" id="GO:0005886">
    <property type="term" value="C:plasma membrane"/>
    <property type="evidence" value="ECO:0007669"/>
    <property type="project" value="UniProtKB-SubCell"/>
</dbReference>
<accession>A0A0B6Y3L1</accession>
<organism evidence="5">
    <name type="scientific">Arion vulgaris</name>
    <dbReference type="NCBI Taxonomy" id="1028688"/>
    <lineage>
        <taxon>Eukaryota</taxon>
        <taxon>Metazoa</taxon>
        <taxon>Spiralia</taxon>
        <taxon>Lophotrochozoa</taxon>
        <taxon>Mollusca</taxon>
        <taxon>Gastropoda</taxon>
        <taxon>Heterobranchia</taxon>
        <taxon>Euthyneura</taxon>
        <taxon>Panpulmonata</taxon>
        <taxon>Eupulmonata</taxon>
        <taxon>Stylommatophora</taxon>
        <taxon>Helicina</taxon>
        <taxon>Arionoidea</taxon>
        <taxon>Arionidae</taxon>
        <taxon>Arion</taxon>
    </lineage>
</organism>
<evidence type="ECO:0000259" key="4">
    <source>
        <dbReference type="PROSITE" id="PS50268"/>
    </source>
</evidence>
<keyword evidence="1" id="KW-0812">Transmembrane</keyword>
<dbReference type="PROSITE" id="PS50268">
    <property type="entry name" value="CADHERIN_2"/>
    <property type="match status" value="1"/>
</dbReference>
<keyword evidence="2" id="KW-0472">Membrane</keyword>
<dbReference type="SMART" id="SM00112">
    <property type="entry name" value="CA"/>
    <property type="match status" value="1"/>
</dbReference>
<dbReference type="Gene3D" id="2.60.40.60">
    <property type="entry name" value="Cadherins"/>
    <property type="match status" value="1"/>
</dbReference>
<dbReference type="GO" id="GO:0007156">
    <property type="term" value="P:homophilic cell adhesion via plasma membrane adhesion molecules"/>
    <property type="evidence" value="ECO:0007669"/>
    <property type="project" value="InterPro"/>
</dbReference>
<evidence type="ECO:0000256" key="2">
    <source>
        <dbReference type="ARBA" id="ARBA00022989"/>
    </source>
</evidence>
<dbReference type="AlphaFoldDB" id="A0A0B6Y3L1"/>
<feature type="non-terminal residue" evidence="5">
    <location>
        <position position="71"/>
    </location>
</feature>
<feature type="domain" description="Cadherin" evidence="4">
    <location>
        <begin position="1"/>
        <end position="71"/>
    </location>
</feature>
<reference evidence="5" key="1">
    <citation type="submission" date="2014-12" db="EMBL/GenBank/DDBJ databases">
        <title>Insight into the proteome of Arion vulgaris.</title>
        <authorList>
            <person name="Aradska J."/>
            <person name="Bulat T."/>
            <person name="Smidak R."/>
            <person name="Sarate P."/>
            <person name="Gangsoo J."/>
            <person name="Sialana F."/>
            <person name="Bilban M."/>
            <person name="Lubec G."/>
        </authorList>
    </citation>
    <scope>NUCLEOTIDE SEQUENCE</scope>
    <source>
        <tissue evidence="5">Skin</tissue>
    </source>
</reference>
<evidence type="ECO:0000256" key="1">
    <source>
        <dbReference type="ARBA" id="ARBA00022692"/>
    </source>
</evidence>
<name>A0A0B6Y3L1_9EUPU</name>
<protein>
    <recommendedName>
        <fullName evidence="4">Cadherin domain-containing protein</fullName>
    </recommendedName>
</protein>
<gene>
    <name evidence="5" type="primary">ORF11498</name>
</gene>
<dbReference type="InterPro" id="IPR015919">
    <property type="entry name" value="Cadherin-like_sf"/>
</dbReference>
<proteinExistence type="predicted"/>
<dbReference type="CDD" id="cd11304">
    <property type="entry name" value="Cadherin_repeat"/>
    <property type="match status" value="1"/>
</dbReference>
<keyword evidence="2" id="KW-1133">Transmembrane helix</keyword>
<dbReference type="PANTHER" id="PTHR24026">
    <property type="entry name" value="FAT ATYPICAL CADHERIN-RELATED"/>
    <property type="match status" value="1"/>
</dbReference>
<dbReference type="PANTHER" id="PTHR24026:SF126">
    <property type="entry name" value="PROTOCADHERIN FAT 4"/>
    <property type="match status" value="1"/>
</dbReference>
<evidence type="ECO:0000313" key="5">
    <source>
        <dbReference type="EMBL" id="CEK50714.1"/>
    </source>
</evidence>
<evidence type="ECO:0000256" key="3">
    <source>
        <dbReference type="PROSITE-ProRule" id="PRU00043"/>
    </source>
</evidence>
<feature type="non-terminal residue" evidence="5">
    <location>
        <position position="1"/>
    </location>
</feature>
<dbReference type="SUPFAM" id="SSF49313">
    <property type="entry name" value="Cadherin-like"/>
    <property type="match status" value="1"/>
</dbReference>
<keyword evidence="3" id="KW-0106">Calcium</keyword>
<dbReference type="InterPro" id="IPR002126">
    <property type="entry name" value="Cadherin-like_dom"/>
</dbReference>
<dbReference type="GO" id="GO:0005509">
    <property type="term" value="F:calcium ion binding"/>
    <property type="evidence" value="ECO:0007669"/>
    <property type="project" value="UniProtKB-UniRule"/>
</dbReference>
<dbReference type="Pfam" id="PF00028">
    <property type="entry name" value="Cadherin"/>
    <property type="match status" value="1"/>
</dbReference>
<sequence>RVIATDTDDGINAQMKFKLLNDPSDGFQVSEDGLITTMKSFDREHIDQYLIVVSVNDMGTPSKTSSSTLTI</sequence>
<dbReference type="EMBL" id="HACG01003849">
    <property type="protein sequence ID" value="CEK50714.1"/>
    <property type="molecule type" value="Transcribed_RNA"/>
</dbReference>